<name>A0ABW9BBG8_9BURK</name>
<organism evidence="1 2">
    <name type="scientific">Paraburkholderia phytofirmans</name>
    <dbReference type="NCBI Taxonomy" id="261302"/>
    <lineage>
        <taxon>Bacteria</taxon>
        <taxon>Pseudomonadati</taxon>
        <taxon>Pseudomonadota</taxon>
        <taxon>Betaproteobacteria</taxon>
        <taxon>Burkholderiales</taxon>
        <taxon>Burkholderiaceae</taxon>
        <taxon>Paraburkholderia</taxon>
    </lineage>
</organism>
<dbReference type="Proteomes" id="UP001629274">
    <property type="component" value="Unassembled WGS sequence"/>
</dbReference>
<dbReference type="RefSeq" id="WP_012427475.1">
    <property type="nucleotide sequence ID" value="NZ_JAQQCK010000001.1"/>
</dbReference>
<evidence type="ECO:0000313" key="1">
    <source>
        <dbReference type="EMBL" id="MFM0237369.1"/>
    </source>
</evidence>
<reference evidence="1 2" key="1">
    <citation type="journal article" date="2024" name="Chem. Sci.">
        <title>Discovery of megapolipeptins by genome mining of a Burkholderiales bacteria collection.</title>
        <authorList>
            <person name="Paulo B.S."/>
            <person name="Recchia M.J.J."/>
            <person name="Lee S."/>
            <person name="Fergusson C.H."/>
            <person name="Romanowski S.B."/>
            <person name="Hernandez A."/>
            <person name="Krull N."/>
            <person name="Liu D.Y."/>
            <person name="Cavanagh H."/>
            <person name="Bos A."/>
            <person name="Gray C.A."/>
            <person name="Murphy B.T."/>
            <person name="Linington R.G."/>
            <person name="Eustaquio A.S."/>
        </authorList>
    </citation>
    <scope>NUCLEOTIDE SEQUENCE [LARGE SCALE GENOMIC DNA]</scope>
    <source>
        <strain evidence="1 2">RL17-351-BIE-A</strain>
    </source>
</reference>
<sequence>MSFSFATPVSPGTANSLADETRKRAIYLPKGFAAAGIAHLNVIGSLSGALSTAALAG</sequence>
<dbReference type="EMBL" id="JAQQDR010000002">
    <property type="protein sequence ID" value="MFM0237369.1"/>
    <property type="molecule type" value="Genomic_DNA"/>
</dbReference>
<comment type="caution">
    <text evidence="1">The sequence shown here is derived from an EMBL/GenBank/DDBJ whole genome shotgun (WGS) entry which is preliminary data.</text>
</comment>
<proteinExistence type="predicted"/>
<protein>
    <submittedName>
        <fullName evidence="1">Uncharacterized protein</fullName>
    </submittedName>
</protein>
<evidence type="ECO:0000313" key="2">
    <source>
        <dbReference type="Proteomes" id="UP001629274"/>
    </source>
</evidence>
<keyword evidence="2" id="KW-1185">Reference proteome</keyword>
<accession>A0ABW9BBG8</accession>
<gene>
    <name evidence="1" type="ORF">PQR03_04420</name>
</gene>